<organism evidence="1 2">
    <name type="scientific">Rhizopus delemar</name>
    <dbReference type="NCBI Taxonomy" id="936053"/>
    <lineage>
        <taxon>Eukaryota</taxon>
        <taxon>Fungi</taxon>
        <taxon>Fungi incertae sedis</taxon>
        <taxon>Mucoromycota</taxon>
        <taxon>Mucoromycotina</taxon>
        <taxon>Mucoromycetes</taxon>
        <taxon>Mucorales</taxon>
        <taxon>Mucorineae</taxon>
        <taxon>Rhizopodaceae</taxon>
        <taxon>Rhizopus</taxon>
    </lineage>
</organism>
<protein>
    <submittedName>
        <fullName evidence="1">Uncharacterized protein</fullName>
    </submittedName>
</protein>
<name>A0A9P6XWS4_9FUNG</name>
<evidence type="ECO:0000313" key="1">
    <source>
        <dbReference type="EMBL" id="KAG1533629.1"/>
    </source>
</evidence>
<reference evidence="1 2" key="1">
    <citation type="journal article" date="2020" name="Microb. Genom.">
        <title>Genetic diversity of clinical and environmental Mucorales isolates obtained from an investigation of mucormycosis cases among solid organ transplant recipients.</title>
        <authorList>
            <person name="Nguyen M.H."/>
            <person name="Kaul D."/>
            <person name="Muto C."/>
            <person name="Cheng S.J."/>
            <person name="Richter R.A."/>
            <person name="Bruno V.M."/>
            <person name="Liu G."/>
            <person name="Beyhan S."/>
            <person name="Sundermann A.J."/>
            <person name="Mounaud S."/>
            <person name="Pasculle A.W."/>
            <person name="Nierman W.C."/>
            <person name="Driscoll E."/>
            <person name="Cumbie R."/>
            <person name="Clancy C.J."/>
            <person name="Dupont C.L."/>
        </authorList>
    </citation>
    <scope>NUCLEOTIDE SEQUENCE [LARGE SCALE GENOMIC DNA]</scope>
    <source>
        <strain evidence="1 2">GL24</strain>
    </source>
</reference>
<dbReference type="EMBL" id="JAANIU010009161">
    <property type="protein sequence ID" value="KAG1533629.1"/>
    <property type="molecule type" value="Genomic_DNA"/>
</dbReference>
<dbReference type="AlphaFoldDB" id="A0A9P6XWS4"/>
<accession>A0A9P6XWS4</accession>
<gene>
    <name evidence="1" type="ORF">G6F50_015808</name>
</gene>
<comment type="caution">
    <text evidence="1">The sequence shown here is derived from an EMBL/GenBank/DDBJ whole genome shotgun (WGS) entry which is preliminary data.</text>
</comment>
<dbReference type="Proteomes" id="UP000740926">
    <property type="component" value="Unassembled WGS sequence"/>
</dbReference>
<keyword evidence="2" id="KW-1185">Reference proteome</keyword>
<proteinExistence type="predicted"/>
<evidence type="ECO:0000313" key="2">
    <source>
        <dbReference type="Proteomes" id="UP000740926"/>
    </source>
</evidence>
<sequence length="166" mass="17403">MPGVVQRRAHQGVHAGVQADAAHAVLLHHLGGMGQQHAGFGHQVAPRLDRQAERRVQRLDLGQALGPGIQVERFVFITVGNRQNTADVDGLHAADAAGETGQLIAHQAPVLRGLHAAAQVRVQADHAAAQLGGRTHEFVDAGDRQAELGVLAAGPASAAVLPRCRR</sequence>